<evidence type="ECO:0000256" key="1">
    <source>
        <dbReference type="SAM" id="SignalP"/>
    </source>
</evidence>
<feature type="signal peptide" evidence="1">
    <location>
        <begin position="1"/>
        <end position="24"/>
    </location>
</feature>
<dbReference type="AlphaFoldDB" id="A0A9D2JVX7"/>
<accession>A0A9D2JVX7</accession>
<protein>
    <submittedName>
        <fullName evidence="2">DUF4840 domain-containing protein</fullName>
    </submittedName>
</protein>
<gene>
    <name evidence="2" type="ORF">H9966_05300</name>
</gene>
<evidence type="ECO:0000313" key="2">
    <source>
        <dbReference type="EMBL" id="HIZ69291.1"/>
    </source>
</evidence>
<feature type="chain" id="PRO_5038912422" evidence="1">
    <location>
        <begin position="25"/>
        <end position="224"/>
    </location>
</feature>
<evidence type="ECO:0000313" key="3">
    <source>
        <dbReference type="Proteomes" id="UP000824055"/>
    </source>
</evidence>
<dbReference type="InterPro" id="IPR032293">
    <property type="entry name" value="DUF4840"/>
</dbReference>
<reference evidence="2" key="1">
    <citation type="journal article" date="2021" name="PeerJ">
        <title>Extensive microbial diversity within the chicken gut microbiome revealed by metagenomics and culture.</title>
        <authorList>
            <person name="Gilroy R."/>
            <person name="Ravi A."/>
            <person name="Getino M."/>
            <person name="Pursley I."/>
            <person name="Horton D.L."/>
            <person name="Alikhan N.F."/>
            <person name="Baker D."/>
            <person name="Gharbi K."/>
            <person name="Hall N."/>
            <person name="Watson M."/>
            <person name="Adriaenssens E.M."/>
            <person name="Foster-Nyarko E."/>
            <person name="Jarju S."/>
            <person name="Secka A."/>
            <person name="Antonio M."/>
            <person name="Oren A."/>
            <person name="Chaudhuri R.R."/>
            <person name="La Ragione R."/>
            <person name="Hildebrand F."/>
            <person name="Pallen M.J."/>
        </authorList>
    </citation>
    <scope>NUCLEOTIDE SEQUENCE</scope>
    <source>
        <strain evidence="2">ChiHecec3B27-8219</strain>
    </source>
</reference>
<name>A0A9D2JVX7_9BACT</name>
<dbReference type="Proteomes" id="UP000824055">
    <property type="component" value="Unassembled WGS sequence"/>
</dbReference>
<proteinExistence type="predicted"/>
<dbReference type="EMBL" id="DXBE01000039">
    <property type="protein sequence ID" value="HIZ69291.1"/>
    <property type="molecule type" value="Genomic_DNA"/>
</dbReference>
<reference evidence="2" key="2">
    <citation type="submission" date="2021-04" db="EMBL/GenBank/DDBJ databases">
        <authorList>
            <person name="Gilroy R."/>
        </authorList>
    </citation>
    <scope>NUCLEOTIDE SEQUENCE</scope>
    <source>
        <strain evidence="2">ChiHecec3B27-8219</strain>
    </source>
</reference>
<keyword evidence="1" id="KW-0732">Signal</keyword>
<dbReference type="Pfam" id="PF16128">
    <property type="entry name" value="DUF4840"/>
    <property type="match status" value="1"/>
</dbReference>
<sequence>MNKLKLISMALCAMALFGFNSCLGSDDDNYRELTAEEKEEQYLMVGGSHMGKVIFPAKNETNPQDQTDTLDCRFYIGKDYDTENMKTVYTLTISKIPIKVIGNYMGYGEQRDQMLTKEDVTLNCDMDFVYIDDATIDAAWLINPYPAEMNLNYNGKDHKVQVYFFGNATNSMGAIGTVTNKDGVKKKQIQMWVTAAAIYADEKQTSWLNSYVQFYFVADVATLD</sequence>
<comment type="caution">
    <text evidence="2">The sequence shown here is derived from an EMBL/GenBank/DDBJ whole genome shotgun (WGS) entry which is preliminary data.</text>
</comment>
<organism evidence="2 3">
    <name type="scientific">Candidatus Prevotella avicola</name>
    <dbReference type="NCBI Taxonomy" id="2838738"/>
    <lineage>
        <taxon>Bacteria</taxon>
        <taxon>Pseudomonadati</taxon>
        <taxon>Bacteroidota</taxon>
        <taxon>Bacteroidia</taxon>
        <taxon>Bacteroidales</taxon>
        <taxon>Prevotellaceae</taxon>
        <taxon>Prevotella</taxon>
    </lineage>
</organism>